<keyword evidence="2" id="KW-1133">Transmembrane helix</keyword>
<feature type="transmembrane region" description="Helical" evidence="2">
    <location>
        <begin position="121"/>
        <end position="140"/>
    </location>
</feature>
<evidence type="ECO:0008006" key="5">
    <source>
        <dbReference type="Google" id="ProtNLM"/>
    </source>
</evidence>
<gene>
    <name evidence="3" type="ORF">OS125_06240</name>
</gene>
<comment type="caution">
    <text evidence="3">The sequence shown here is derived from an EMBL/GenBank/DDBJ whole genome shotgun (WGS) entry which is preliminary data.</text>
</comment>
<feature type="transmembrane region" description="Helical" evidence="2">
    <location>
        <begin position="35"/>
        <end position="61"/>
    </location>
</feature>
<feature type="region of interest" description="Disordered" evidence="1">
    <location>
        <begin position="149"/>
        <end position="176"/>
    </location>
</feature>
<organism evidence="3 4">
    <name type="scientific">Corynebacterium pygosceleis</name>
    <dbReference type="NCBI Taxonomy" id="2800406"/>
    <lineage>
        <taxon>Bacteria</taxon>
        <taxon>Bacillati</taxon>
        <taxon>Actinomycetota</taxon>
        <taxon>Actinomycetes</taxon>
        <taxon>Mycobacteriales</taxon>
        <taxon>Corynebacteriaceae</taxon>
        <taxon>Corynebacterium</taxon>
    </lineage>
</organism>
<evidence type="ECO:0000256" key="2">
    <source>
        <dbReference type="SAM" id="Phobius"/>
    </source>
</evidence>
<dbReference type="Proteomes" id="UP001081709">
    <property type="component" value="Unassembled WGS sequence"/>
</dbReference>
<protein>
    <recommendedName>
        <fullName evidence="5">Cell-surface hemin receptor</fullName>
    </recommendedName>
</protein>
<proteinExistence type="predicted"/>
<evidence type="ECO:0000313" key="4">
    <source>
        <dbReference type="Proteomes" id="UP001081709"/>
    </source>
</evidence>
<feature type="compositionally biased region" description="Basic and acidic residues" evidence="1">
    <location>
        <begin position="1"/>
        <end position="11"/>
    </location>
</feature>
<reference evidence="3" key="1">
    <citation type="submission" date="2022-11" db="EMBL/GenBank/DDBJ databases">
        <title>Corynebacterium sp. isolated from Penguins.</title>
        <authorList>
            <person name="Sedlar K."/>
            <person name="Svec P."/>
        </authorList>
    </citation>
    <scope>NUCLEOTIDE SEQUENCE</scope>
    <source>
        <strain evidence="3">P7003</strain>
    </source>
</reference>
<name>A0ABT3WVI7_9CORY</name>
<keyword evidence="2" id="KW-0812">Transmembrane</keyword>
<keyword evidence="2" id="KW-0472">Membrane</keyword>
<evidence type="ECO:0000313" key="3">
    <source>
        <dbReference type="EMBL" id="MCX7444843.1"/>
    </source>
</evidence>
<evidence type="ECO:0000256" key="1">
    <source>
        <dbReference type="SAM" id="MobiDB-lite"/>
    </source>
</evidence>
<keyword evidence="4" id="KW-1185">Reference proteome</keyword>
<accession>A0ABT3WVI7</accession>
<dbReference type="RefSeq" id="WP_267186501.1">
    <property type="nucleotide sequence ID" value="NZ_JAPMKV010000003.1"/>
</dbReference>
<feature type="region of interest" description="Disordered" evidence="1">
    <location>
        <begin position="1"/>
        <end position="23"/>
    </location>
</feature>
<dbReference type="EMBL" id="JAPMKV010000003">
    <property type="protein sequence ID" value="MCX7444843.1"/>
    <property type="molecule type" value="Genomic_DNA"/>
</dbReference>
<feature type="transmembrane region" description="Helical" evidence="2">
    <location>
        <begin position="96"/>
        <end position="115"/>
    </location>
</feature>
<sequence length="176" mass="19349">MNDSTFDRLYPDVDPTTPLPPTRGERIGMTLSATVFAFGAAAGDLLVAGVGFALLMFCLVANSLKMRRKIRNEARSRFPSEDWAEYGMVRNLRLDLLVPLLWLIAVVVCALVFFFTPAGWYPWAPAGAAVLTGTIVWFLPGMSPIWSSTRPTDSVEEARPSPGTPPYPNPSREQTT</sequence>